<proteinExistence type="predicted"/>
<sequence length="683" mass="71833">MPSQFLSRRTSRCTLAAATAIAAAALGSTPALAVSGGQAAEGSRTFAAQIDVGDTRGCTGALVDPQWILTAASCFAETPGGTVAAGKPAQPSTATLGSTDLLQPAARTVAITEVVPRSDRDLVMARLAEPVTDVAPVQLAVSAPQKGETLEAMGYGRTATGWAPGRLHSGEFGIDAVDGATIGLAAKGDAAICKGDTGGPAVRIADGRPELVALHSRSWQGGCLGSEETRTGALDTRVDDINPWIQQVRSLPRQHTPLAGDFSGDGKADFGVMSDLGKIAEGRNHSALTGFTSDGDGFKAPRTLWDSGTGSWYWGASKPVAGDFNGDGKDDVAVLYRYGRHEDGRYHSGLWTFLSNGEGFEKPLKVWDSGSGSWSWERSKPVAGDFNGDGKADLGVLYDYGKLGDGRNHSGLWTFASNGAGFEKPLKVWDSGSGSWSWERSKPVAGDFNGDGKADLGVLYDYGKLGDGRNHSGLWTFASNGAGFEKPLKVWDSGSGSWSWERSKPVAGDFNGDGKADLGVLYDYGKLGDGRNHSGLWTFASNGAGFEKPLKVWDSGSGSWSWERSKPVAGDFNGDGKADLGVLYDYGKLGDGRNHSGLWTFASNGAGFEKPLKVWDSGSGSWSWERSEPVAGDFNGDGKTDLGVLYDYGTTSDGRSHTGVWSFTSTGGGFEAPVKHWNSKIVN</sequence>
<dbReference type="PROSITE" id="PS50240">
    <property type="entry name" value="TRYPSIN_DOM"/>
    <property type="match status" value="1"/>
</dbReference>
<protein>
    <submittedName>
        <fullName evidence="3">FG-GAP-like repeat-containing protein</fullName>
    </submittedName>
</protein>
<feature type="signal peptide" evidence="1">
    <location>
        <begin position="1"/>
        <end position="33"/>
    </location>
</feature>
<dbReference type="InterPro" id="IPR001314">
    <property type="entry name" value="Peptidase_S1A"/>
</dbReference>
<dbReference type="InterPro" id="IPR001254">
    <property type="entry name" value="Trypsin_dom"/>
</dbReference>
<feature type="chain" id="PRO_5045289412" evidence="1">
    <location>
        <begin position="34"/>
        <end position="683"/>
    </location>
</feature>
<dbReference type="SUPFAM" id="SSF69318">
    <property type="entry name" value="Integrin alpha N-terminal domain"/>
    <property type="match status" value="1"/>
</dbReference>
<dbReference type="Gene3D" id="2.40.10.10">
    <property type="entry name" value="Trypsin-like serine proteases"/>
    <property type="match status" value="1"/>
</dbReference>
<keyword evidence="1" id="KW-0732">Signal</keyword>
<dbReference type="SUPFAM" id="SSF50494">
    <property type="entry name" value="Trypsin-like serine proteases"/>
    <property type="match status" value="1"/>
</dbReference>
<name>A0ABT6HL71_9ACTN</name>
<dbReference type="Proteomes" id="UP001223144">
    <property type="component" value="Unassembled WGS sequence"/>
</dbReference>
<organism evidence="3 4">
    <name type="scientific">Streptomyces chengmaiensis</name>
    <dbReference type="NCBI Taxonomy" id="3040919"/>
    <lineage>
        <taxon>Bacteria</taxon>
        <taxon>Bacillati</taxon>
        <taxon>Actinomycetota</taxon>
        <taxon>Actinomycetes</taxon>
        <taxon>Kitasatosporales</taxon>
        <taxon>Streptomycetaceae</taxon>
        <taxon>Streptomyces</taxon>
    </lineage>
</organism>
<dbReference type="Gene3D" id="2.40.128.340">
    <property type="match status" value="4"/>
</dbReference>
<dbReference type="PROSITE" id="PS51318">
    <property type="entry name" value="TAT"/>
    <property type="match status" value="1"/>
</dbReference>
<reference evidence="3 4" key="1">
    <citation type="submission" date="2023-04" db="EMBL/GenBank/DDBJ databases">
        <title>Streptomyces chengmaiensis sp. nov. isolated from the stem of mangrove plant in Hainan.</title>
        <authorList>
            <person name="Huang X."/>
            <person name="Zhou S."/>
            <person name="Chu X."/>
            <person name="Xie Y."/>
            <person name="Lin Y."/>
        </authorList>
    </citation>
    <scope>NUCLEOTIDE SEQUENCE [LARGE SCALE GENOMIC DNA]</scope>
    <source>
        <strain evidence="3 4">HNM0663</strain>
    </source>
</reference>
<dbReference type="InterPro" id="IPR006311">
    <property type="entry name" value="TAT_signal"/>
</dbReference>
<comment type="caution">
    <text evidence="3">The sequence shown here is derived from an EMBL/GenBank/DDBJ whole genome shotgun (WGS) entry which is preliminary data.</text>
</comment>
<dbReference type="EMBL" id="JARWBG010000011">
    <property type="protein sequence ID" value="MDH2389472.1"/>
    <property type="molecule type" value="Genomic_DNA"/>
</dbReference>
<accession>A0ABT6HL71</accession>
<feature type="domain" description="Peptidase S1" evidence="2">
    <location>
        <begin position="34"/>
        <end position="250"/>
    </location>
</feature>
<dbReference type="InterPro" id="IPR043504">
    <property type="entry name" value="Peptidase_S1_PA_chymotrypsin"/>
</dbReference>
<evidence type="ECO:0000313" key="3">
    <source>
        <dbReference type="EMBL" id="MDH2389472.1"/>
    </source>
</evidence>
<dbReference type="PRINTS" id="PR00722">
    <property type="entry name" value="CHYMOTRYPSIN"/>
</dbReference>
<dbReference type="Pfam" id="PF00089">
    <property type="entry name" value="Trypsin"/>
    <property type="match status" value="1"/>
</dbReference>
<evidence type="ECO:0000313" key="4">
    <source>
        <dbReference type="Proteomes" id="UP001223144"/>
    </source>
</evidence>
<dbReference type="InterPro" id="IPR009003">
    <property type="entry name" value="Peptidase_S1_PA"/>
</dbReference>
<dbReference type="PANTHER" id="PTHR46580">
    <property type="entry name" value="SENSOR KINASE-RELATED"/>
    <property type="match status" value="1"/>
</dbReference>
<dbReference type="RefSeq" id="WP_279927826.1">
    <property type="nucleotide sequence ID" value="NZ_JARWBG010000011.1"/>
</dbReference>
<dbReference type="SMART" id="SM00020">
    <property type="entry name" value="Tryp_SPc"/>
    <property type="match status" value="1"/>
</dbReference>
<dbReference type="PANTHER" id="PTHR46580:SF2">
    <property type="entry name" value="MAM DOMAIN-CONTAINING PROTEIN"/>
    <property type="match status" value="1"/>
</dbReference>
<evidence type="ECO:0000256" key="1">
    <source>
        <dbReference type="SAM" id="SignalP"/>
    </source>
</evidence>
<evidence type="ECO:0000259" key="2">
    <source>
        <dbReference type="PROSITE" id="PS50240"/>
    </source>
</evidence>
<dbReference type="InterPro" id="IPR028994">
    <property type="entry name" value="Integrin_alpha_N"/>
</dbReference>
<gene>
    <name evidence="3" type="ORF">QCN29_11835</name>
</gene>
<keyword evidence="4" id="KW-1185">Reference proteome</keyword>